<dbReference type="EMBL" id="LT960614">
    <property type="protein sequence ID" value="SON57060.1"/>
    <property type="molecule type" value="Genomic_DNA"/>
</dbReference>
<evidence type="ECO:0000256" key="5">
    <source>
        <dbReference type="ARBA" id="ARBA00022989"/>
    </source>
</evidence>
<dbReference type="Proteomes" id="UP000223606">
    <property type="component" value="Chromosome 1"/>
</dbReference>
<comment type="catalytic activity">
    <reaction evidence="7">
        <text>L-cysteinyl-[prolipoprotein] + a 1,2-diacyl-sn-glycero-3-phospho-(1'-sn-glycerol) = an S-1,2-diacyl-sn-glyceryl-L-cysteinyl-[prolipoprotein] + sn-glycerol 1-phosphate + H(+)</text>
        <dbReference type="Rhea" id="RHEA:56712"/>
        <dbReference type="Rhea" id="RHEA-COMP:14679"/>
        <dbReference type="Rhea" id="RHEA-COMP:14680"/>
        <dbReference type="ChEBI" id="CHEBI:15378"/>
        <dbReference type="ChEBI" id="CHEBI:29950"/>
        <dbReference type="ChEBI" id="CHEBI:57685"/>
        <dbReference type="ChEBI" id="CHEBI:64716"/>
        <dbReference type="ChEBI" id="CHEBI:140658"/>
        <dbReference type="EC" id="2.5.1.145"/>
    </reaction>
</comment>
<proteinExistence type="inferred from homology"/>
<comment type="pathway">
    <text evidence="7">Protein modification; lipoprotein biosynthesis (diacylglyceryl transfer).</text>
</comment>
<name>A0A2C9DA62_9HYPH</name>
<dbReference type="Pfam" id="PF01790">
    <property type="entry name" value="LGT"/>
    <property type="match status" value="1"/>
</dbReference>
<feature type="transmembrane region" description="Helical" evidence="7">
    <location>
        <begin position="217"/>
        <end position="237"/>
    </location>
</feature>
<evidence type="ECO:0000256" key="3">
    <source>
        <dbReference type="ARBA" id="ARBA00022679"/>
    </source>
</evidence>
<dbReference type="GO" id="GO:0042158">
    <property type="term" value="P:lipoprotein biosynthetic process"/>
    <property type="evidence" value="ECO:0007669"/>
    <property type="project" value="UniProtKB-UniRule"/>
</dbReference>
<dbReference type="PANTHER" id="PTHR30589">
    <property type="entry name" value="PROLIPOPROTEIN DIACYLGLYCERYL TRANSFERASE"/>
    <property type="match status" value="1"/>
</dbReference>
<dbReference type="PROSITE" id="PS01311">
    <property type="entry name" value="LGT"/>
    <property type="match status" value="1"/>
</dbReference>
<dbReference type="NCBIfam" id="TIGR00544">
    <property type="entry name" value="lgt"/>
    <property type="match status" value="1"/>
</dbReference>
<evidence type="ECO:0000256" key="1">
    <source>
        <dbReference type="ARBA" id="ARBA00007150"/>
    </source>
</evidence>
<dbReference type="KEGG" id="hdi:HDIA_3519"/>
<comment type="function">
    <text evidence="7">Catalyzes the transfer of the diacylglyceryl group from phosphatidylglycerol to the sulfhydryl group of the N-terminal cysteine of a prolipoprotein, the first step in the formation of mature lipoproteins.</text>
</comment>
<protein>
    <recommendedName>
        <fullName evidence="7">Phosphatidylglycerol--prolipoprotein diacylglyceryl transferase</fullName>
        <ecNumber evidence="7">2.5.1.145</ecNumber>
    </recommendedName>
</protein>
<keyword evidence="9" id="KW-1185">Reference proteome</keyword>
<evidence type="ECO:0000256" key="2">
    <source>
        <dbReference type="ARBA" id="ARBA00022475"/>
    </source>
</evidence>
<feature type="transmembrane region" description="Helical" evidence="7">
    <location>
        <begin position="74"/>
        <end position="94"/>
    </location>
</feature>
<feature type="transmembrane region" description="Helical" evidence="7">
    <location>
        <begin position="32"/>
        <end position="50"/>
    </location>
</feature>
<dbReference type="EC" id="2.5.1.145" evidence="7"/>
<evidence type="ECO:0000256" key="7">
    <source>
        <dbReference type="HAMAP-Rule" id="MF_01147"/>
    </source>
</evidence>
<feature type="transmembrane region" description="Helical" evidence="7">
    <location>
        <begin position="249"/>
        <end position="276"/>
    </location>
</feature>
<organism evidence="8 9">
    <name type="scientific">Hartmannibacter diazotrophicus</name>
    <dbReference type="NCBI Taxonomy" id="1482074"/>
    <lineage>
        <taxon>Bacteria</taxon>
        <taxon>Pseudomonadati</taxon>
        <taxon>Pseudomonadota</taxon>
        <taxon>Alphaproteobacteria</taxon>
        <taxon>Hyphomicrobiales</taxon>
        <taxon>Pleomorphomonadaceae</taxon>
        <taxon>Hartmannibacter</taxon>
    </lineage>
</organism>
<keyword evidence="5 7" id="KW-1133">Transmembrane helix</keyword>
<keyword evidence="2 7" id="KW-1003">Cell membrane</keyword>
<sequence>MLFALPFPAIGPDLLTVGPFDVGGFSLGPFALRWYALAYIVGLVFGWWYLRKMVRTDRLWAGLSRPGEIEIDDLLVWMTFGVVLGGRIGYVLFYDLDVYLANPIEILKTWNGGMSFHGGLAGTAVAMMLFARKHGLRIRTLFDLSAAAVPVGLGLGRIANFINGELYGRVSDVPWAIVFPNGGDLPRHPSQLYEAGLEGIVLMAVLTVLVWKRQALARPGLVTGVFGIGYGLARIIVENYRMPDAQLGYLAFDTITMGMVLSVPMILIGLAFILAAPRAPATDASNAAAKAGEAQ</sequence>
<dbReference type="GO" id="GO:0005886">
    <property type="term" value="C:plasma membrane"/>
    <property type="evidence" value="ECO:0007669"/>
    <property type="project" value="UniProtKB-SubCell"/>
</dbReference>
<dbReference type="InterPro" id="IPR001640">
    <property type="entry name" value="Lgt"/>
</dbReference>
<gene>
    <name evidence="7 8" type="primary">lgt</name>
    <name evidence="8" type="ORF">HDIA_3519</name>
</gene>
<dbReference type="GO" id="GO:0008961">
    <property type="term" value="F:phosphatidylglycerol-prolipoprotein diacylglyceryl transferase activity"/>
    <property type="evidence" value="ECO:0007669"/>
    <property type="project" value="UniProtKB-UniRule"/>
</dbReference>
<dbReference type="PANTHER" id="PTHR30589:SF0">
    <property type="entry name" value="PHOSPHATIDYLGLYCEROL--PROLIPOPROTEIN DIACYLGLYCERYL TRANSFERASE"/>
    <property type="match status" value="1"/>
</dbReference>
<feature type="binding site" evidence="7">
    <location>
        <position position="157"/>
    </location>
    <ligand>
        <name>a 1,2-diacyl-sn-glycero-3-phospho-(1'-sn-glycerol)</name>
        <dbReference type="ChEBI" id="CHEBI:64716"/>
    </ligand>
</feature>
<accession>A0A2C9DA62</accession>
<evidence type="ECO:0000256" key="4">
    <source>
        <dbReference type="ARBA" id="ARBA00022692"/>
    </source>
</evidence>
<keyword evidence="6 7" id="KW-0472">Membrane</keyword>
<evidence type="ECO:0000313" key="8">
    <source>
        <dbReference type="EMBL" id="SON57060.1"/>
    </source>
</evidence>
<dbReference type="UniPathway" id="UPA00664"/>
<keyword evidence="8" id="KW-0449">Lipoprotein</keyword>
<reference evidence="9" key="1">
    <citation type="submission" date="2017-09" db="EMBL/GenBank/DDBJ databases">
        <title>Genome sequence of Nannocystis excedens DSM 71.</title>
        <authorList>
            <person name="Blom J."/>
        </authorList>
    </citation>
    <scope>NUCLEOTIDE SEQUENCE [LARGE SCALE GENOMIC DNA]</scope>
    <source>
        <strain evidence="9">type strain: E19</strain>
    </source>
</reference>
<comment type="subcellular location">
    <subcellularLocation>
        <location evidence="7">Cell membrane</location>
        <topology evidence="7">Multi-pass membrane protein</topology>
    </subcellularLocation>
</comment>
<keyword evidence="4 7" id="KW-0812">Transmembrane</keyword>
<comment type="similarity">
    <text evidence="1 7">Belongs to the Lgt family.</text>
</comment>
<dbReference type="AlphaFoldDB" id="A0A2C9DA62"/>
<evidence type="ECO:0000256" key="6">
    <source>
        <dbReference type="ARBA" id="ARBA00023136"/>
    </source>
</evidence>
<keyword evidence="8" id="KW-0328">Glycosyltransferase</keyword>
<evidence type="ECO:0000313" key="9">
    <source>
        <dbReference type="Proteomes" id="UP000223606"/>
    </source>
</evidence>
<keyword evidence="3 7" id="KW-0808">Transferase</keyword>
<feature type="transmembrane region" description="Helical" evidence="7">
    <location>
        <begin position="114"/>
        <end position="131"/>
    </location>
</feature>
<dbReference type="HAMAP" id="MF_01147">
    <property type="entry name" value="Lgt"/>
    <property type="match status" value="1"/>
</dbReference>